<sequence length="85" mass="9452">MPVFLNSITNAENLPLSPAFTPSIMSFPQNSDTKTKGDNTPPHGTQTQESRHESTSEPYTWKFHPLHRVECRVEPSRGTVRSGAS</sequence>
<evidence type="ECO:0000256" key="1">
    <source>
        <dbReference type="SAM" id="MobiDB-lite"/>
    </source>
</evidence>
<organism evidence="2 3">
    <name type="scientific">Pyrrhoderma noxium</name>
    <dbReference type="NCBI Taxonomy" id="2282107"/>
    <lineage>
        <taxon>Eukaryota</taxon>
        <taxon>Fungi</taxon>
        <taxon>Dikarya</taxon>
        <taxon>Basidiomycota</taxon>
        <taxon>Agaricomycotina</taxon>
        <taxon>Agaricomycetes</taxon>
        <taxon>Hymenochaetales</taxon>
        <taxon>Hymenochaetaceae</taxon>
        <taxon>Pyrrhoderma</taxon>
    </lineage>
</organism>
<reference evidence="2 3" key="1">
    <citation type="journal article" date="2017" name="Mol. Ecol.">
        <title>Comparative and population genomic landscape of Phellinus noxius: A hypervariable fungus causing root rot in trees.</title>
        <authorList>
            <person name="Chung C.L."/>
            <person name="Lee T.J."/>
            <person name="Akiba M."/>
            <person name="Lee H.H."/>
            <person name="Kuo T.H."/>
            <person name="Liu D."/>
            <person name="Ke H.M."/>
            <person name="Yokoi T."/>
            <person name="Roa M.B."/>
            <person name="Lu M.J."/>
            <person name="Chang Y.Y."/>
            <person name="Ann P.J."/>
            <person name="Tsai J.N."/>
            <person name="Chen C.Y."/>
            <person name="Tzean S.S."/>
            <person name="Ota Y."/>
            <person name="Hattori T."/>
            <person name="Sahashi N."/>
            <person name="Liou R.F."/>
            <person name="Kikuchi T."/>
            <person name="Tsai I.J."/>
        </authorList>
    </citation>
    <scope>NUCLEOTIDE SEQUENCE [LARGE SCALE GENOMIC DNA]</scope>
    <source>
        <strain evidence="2 3">FFPRI411160</strain>
    </source>
</reference>
<evidence type="ECO:0000313" key="3">
    <source>
        <dbReference type="Proteomes" id="UP000217199"/>
    </source>
</evidence>
<proteinExistence type="predicted"/>
<gene>
    <name evidence="2" type="ORF">PNOK_0675300</name>
</gene>
<keyword evidence="3" id="KW-1185">Reference proteome</keyword>
<feature type="compositionally biased region" description="Polar residues" evidence="1">
    <location>
        <begin position="23"/>
        <end position="32"/>
    </location>
</feature>
<evidence type="ECO:0000313" key="2">
    <source>
        <dbReference type="EMBL" id="PAV18267.1"/>
    </source>
</evidence>
<comment type="caution">
    <text evidence="2">The sequence shown here is derived from an EMBL/GenBank/DDBJ whole genome shotgun (WGS) entry which is preliminary data.</text>
</comment>
<feature type="region of interest" description="Disordered" evidence="1">
    <location>
        <begin position="1"/>
        <end position="59"/>
    </location>
</feature>
<name>A0A286UFB5_9AGAM</name>
<feature type="compositionally biased region" description="Polar residues" evidence="1">
    <location>
        <begin position="1"/>
        <end position="12"/>
    </location>
</feature>
<dbReference type="AlphaFoldDB" id="A0A286UFB5"/>
<dbReference type="InParanoid" id="A0A286UFB5"/>
<accession>A0A286UFB5</accession>
<dbReference type="EMBL" id="NBII01000006">
    <property type="protein sequence ID" value="PAV18267.1"/>
    <property type="molecule type" value="Genomic_DNA"/>
</dbReference>
<protein>
    <submittedName>
        <fullName evidence="2">Uncharacterized protein</fullName>
    </submittedName>
</protein>
<dbReference type="Proteomes" id="UP000217199">
    <property type="component" value="Unassembled WGS sequence"/>
</dbReference>